<gene>
    <name evidence="1" type="ORF">PEP31012_03566</name>
</gene>
<dbReference type="AlphaFoldDB" id="A0A5E4WZA5"/>
<sequence length="138" mass="15256">MSPYEPRPEGLNTQPAPPSVVATLKPATMKMARASDADLDAAQKVASIIEELHKGYMPATDDDDDDDFTWFDRDDPEQCQKVLGVLLDATEKTSLFRVTFGMAVILDPRNKLLDPNADTLEMHPELRAALASKENQNV</sequence>
<keyword evidence="2" id="KW-1185">Reference proteome</keyword>
<name>A0A5E4WZA5_9BURK</name>
<protein>
    <submittedName>
        <fullName evidence="1">Uncharacterized protein</fullName>
    </submittedName>
</protein>
<accession>A0A5E4WZA5</accession>
<proteinExistence type="predicted"/>
<dbReference type="EMBL" id="CABPSH010000010">
    <property type="protein sequence ID" value="VVE28955.1"/>
    <property type="molecule type" value="Genomic_DNA"/>
</dbReference>
<dbReference type="RefSeq" id="WP_150590647.1">
    <property type="nucleotide sequence ID" value="NZ_CABPSH010000010.1"/>
</dbReference>
<evidence type="ECO:0000313" key="1">
    <source>
        <dbReference type="EMBL" id="VVE28955.1"/>
    </source>
</evidence>
<dbReference type="OrthoDB" id="8942799at2"/>
<organism evidence="1 2">
    <name type="scientific">Pandoraea eparura</name>
    <dbReference type="NCBI Taxonomy" id="2508291"/>
    <lineage>
        <taxon>Bacteria</taxon>
        <taxon>Pseudomonadati</taxon>
        <taxon>Pseudomonadota</taxon>
        <taxon>Betaproteobacteria</taxon>
        <taxon>Burkholderiales</taxon>
        <taxon>Burkholderiaceae</taxon>
        <taxon>Pandoraea</taxon>
    </lineage>
</organism>
<dbReference type="Proteomes" id="UP000400981">
    <property type="component" value="Unassembled WGS sequence"/>
</dbReference>
<evidence type="ECO:0000313" key="2">
    <source>
        <dbReference type="Proteomes" id="UP000400981"/>
    </source>
</evidence>
<reference evidence="1 2" key="1">
    <citation type="submission" date="2019-08" db="EMBL/GenBank/DDBJ databases">
        <authorList>
            <person name="Peeters C."/>
        </authorList>
    </citation>
    <scope>NUCLEOTIDE SEQUENCE [LARGE SCALE GENOMIC DNA]</scope>
    <source>
        <strain evidence="1 2">LMG 31012</strain>
    </source>
</reference>